<comment type="subcellular location">
    <subcellularLocation>
        <location evidence="1">Cell membrane</location>
        <topology evidence="1">Multi-pass membrane protein</topology>
    </subcellularLocation>
</comment>
<keyword evidence="10" id="KW-1185">Reference proteome</keyword>
<name>A0A5P8VVY5_9NOSO</name>
<dbReference type="NCBIfam" id="TIGR04178">
    <property type="entry name" value="exo_archaeo"/>
    <property type="match status" value="1"/>
</dbReference>
<dbReference type="GO" id="GO:0008233">
    <property type="term" value="F:peptidase activity"/>
    <property type="evidence" value="ECO:0007669"/>
    <property type="project" value="UniProtKB-KW"/>
</dbReference>
<evidence type="ECO:0000313" key="9">
    <source>
        <dbReference type="EMBL" id="QFS44592.1"/>
    </source>
</evidence>
<dbReference type="RefSeq" id="WP_152588696.1">
    <property type="nucleotide sequence ID" value="NZ_CP045226.1"/>
</dbReference>
<dbReference type="KEGG" id="nsh:GXM_02067"/>
<protein>
    <submittedName>
        <fullName evidence="9">Cyanoexosortase A</fullName>
    </submittedName>
</protein>
<dbReference type="InterPro" id="IPR022505">
    <property type="entry name" value="Exosortase_cyanobac"/>
</dbReference>
<gene>
    <name evidence="9" type="ORF">GXM_02067</name>
</gene>
<dbReference type="NCBIfam" id="TIGR03763">
    <property type="entry name" value="cyanoexo_CrtA"/>
    <property type="match status" value="1"/>
</dbReference>
<evidence type="ECO:0000256" key="7">
    <source>
        <dbReference type="ARBA" id="ARBA00023136"/>
    </source>
</evidence>
<dbReference type="InterPro" id="IPR026392">
    <property type="entry name" value="Exo/Archaeosortase_dom"/>
</dbReference>
<reference evidence="9 10" key="1">
    <citation type="submission" date="2019-10" db="EMBL/GenBank/DDBJ databases">
        <title>Genomic and transcriptomic insights into the perfect genentic adaptation of a filamentous nitrogen-fixing cyanobacterium to rice fields.</title>
        <authorList>
            <person name="Chen Z."/>
        </authorList>
    </citation>
    <scope>NUCLEOTIDE SEQUENCE [LARGE SCALE GENOMIC DNA]</scope>
    <source>
        <strain evidence="9">CCNUC1</strain>
    </source>
</reference>
<keyword evidence="4 8" id="KW-0812">Transmembrane</keyword>
<evidence type="ECO:0000256" key="6">
    <source>
        <dbReference type="ARBA" id="ARBA00022989"/>
    </source>
</evidence>
<keyword evidence="6 8" id="KW-1133">Transmembrane helix</keyword>
<dbReference type="Proteomes" id="UP000326678">
    <property type="component" value="Chromosome Gxm1"/>
</dbReference>
<dbReference type="GO" id="GO:0006508">
    <property type="term" value="P:proteolysis"/>
    <property type="evidence" value="ECO:0007669"/>
    <property type="project" value="UniProtKB-KW"/>
</dbReference>
<evidence type="ECO:0000256" key="3">
    <source>
        <dbReference type="ARBA" id="ARBA00022670"/>
    </source>
</evidence>
<evidence type="ECO:0000256" key="2">
    <source>
        <dbReference type="ARBA" id="ARBA00022475"/>
    </source>
</evidence>
<keyword evidence="3" id="KW-0645">Protease</keyword>
<proteinExistence type="predicted"/>
<evidence type="ECO:0000256" key="4">
    <source>
        <dbReference type="ARBA" id="ARBA00022692"/>
    </source>
</evidence>
<feature type="transmembrane region" description="Helical" evidence="8">
    <location>
        <begin position="40"/>
        <end position="56"/>
    </location>
</feature>
<feature type="transmembrane region" description="Helical" evidence="8">
    <location>
        <begin position="180"/>
        <end position="205"/>
    </location>
</feature>
<evidence type="ECO:0000313" key="10">
    <source>
        <dbReference type="Proteomes" id="UP000326678"/>
    </source>
</evidence>
<keyword evidence="5" id="KW-0378">Hydrolase</keyword>
<dbReference type="EMBL" id="CP045226">
    <property type="protein sequence ID" value="QFS44592.1"/>
    <property type="molecule type" value="Genomic_DNA"/>
</dbReference>
<feature type="transmembrane region" description="Helical" evidence="8">
    <location>
        <begin position="124"/>
        <end position="143"/>
    </location>
</feature>
<evidence type="ECO:0000256" key="8">
    <source>
        <dbReference type="SAM" id="Phobius"/>
    </source>
</evidence>
<keyword evidence="7 8" id="KW-0472">Membrane</keyword>
<dbReference type="Pfam" id="PF09721">
    <property type="entry name" value="Exosortase_EpsH"/>
    <property type="match status" value="1"/>
</dbReference>
<feature type="transmembrane region" description="Helical" evidence="8">
    <location>
        <begin position="212"/>
        <end position="235"/>
    </location>
</feature>
<accession>A0A5P8VVY5</accession>
<feature type="transmembrane region" description="Helical" evidence="8">
    <location>
        <begin position="90"/>
        <end position="112"/>
    </location>
</feature>
<keyword evidence="2" id="KW-1003">Cell membrane</keyword>
<evidence type="ECO:0000256" key="1">
    <source>
        <dbReference type="ARBA" id="ARBA00004651"/>
    </source>
</evidence>
<dbReference type="GO" id="GO:0005886">
    <property type="term" value="C:plasma membrane"/>
    <property type="evidence" value="ECO:0007669"/>
    <property type="project" value="UniProtKB-SubCell"/>
</dbReference>
<organism evidence="9 10">
    <name type="scientific">Nostoc sphaeroides CCNUC1</name>
    <dbReference type="NCBI Taxonomy" id="2653204"/>
    <lineage>
        <taxon>Bacteria</taxon>
        <taxon>Bacillati</taxon>
        <taxon>Cyanobacteriota</taxon>
        <taxon>Cyanophyceae</taxon>
        <taxon>Nostocales</taxon>
        <taxon>Nostocaceae</taxon>
        <taxon>Nostoc</taxon>
    </lineage>
</organism>
<feature type="transmembrane region" description="Helical" evidence="8">
    <location>
        <begin position="255"/>
        <end position="273"/>
    </location>
</feature>
<feature type="transmembrane region" description="Helical" evidence="8">
    <location>
        <begin position="68"/>
        <end position="84"/>
    </location>
</feature>
<feature type="transmembrane region" description="Helical" evidence="8">
    <location>
        <begin position="16"/>
        <end position="34"/>
    </location>
</feature>
<evidence type="ECO:0000256" key="5">
    <source>
        <dbReference type="ARBA" id="ARBA00022801"/>
    </source>
</evidence>
<dbReference type="InterPro" id="IPR019127">
    <property type="entry name" value="Exosortase"/>
</dbReference>
<sequence>MIKFYSIAKSLKNAEFWLLGIGSSLIAINLTTVLRHEKFTSAYISFLFFLTIYFLLKEKRHNLNLESEIFSSCLGTLVIVLVFINSTFQINIGILSILPPLMSGFGVALLASGYQGLKQYRKELLILVFLTIRSFLVLLPYQIDISLLAAKLSTALLWYTGFQVNRSGVMINLPTGSIEVYPGCAGIDIIIDLLSLAVLFIFLFNLSLQQKIIVPIVAATLGFIVNGFRVALMAIFVAQGNKQAFYYWHQGDGSLIFSMIATLFFGCFCWFLLSRNERENQNTTDYSR</sequence>
<dbReference type="AlphaFoldDB" id="A0A5P8VVY5"/>